<comment type="similarity">
    <text evidence="1">Belongs to the WD repeat DDB2/WDR76 family.</text>
</comment>
<protein>
    <recommendedName>
        <fullName evidence="10">WD repeat-containing protein 76</fullName>
    </recommendedName>
</protein>
<evidence type="ECO:0000256" key="5">
    <source>
        <dbReference type="ARBA" id="ARBA00023125"/>
    </source>
</evidence>
<dbReference type="PANTHER" id="PTHR14773">
    <property type="entry name" value="WD REPEAT-CONTAINING PROTEIN 76"/>
    <property type="match status" value="1"/>
</dbReference>
<name>A0AAE1RBI4_9SOLA</name>
<evidence type="ECO:0000256" key="6">
    <source>
        <dbReference type="PROSITE-ProRule" id="PRU00221"/>
    </source>
</evidence>
<reference evidence="8" key="1">
    <citation type="submission" date="2023-12" db="EMBL/GenBank/DDBJ databases">
        <title>Genome assembly of Anisodus tanguticus.</title>
        <authorList>
            <person name="Wang Y.-J."/>
        </authorList>
    </citation>
    <scope>NUCLEOTIDE SEQUENCE</scope>
    <source>
        <strain evidence="8">KB-2021</strain>
        <tissue evidence="8">Leaf</tissue>
    </source>
</reference>
<dbReference type="EMBL" id="JAVYJV010000018">
    <property type="protein sequence ID" value="KAK4348171.1"/>
    <property type="molecule type" value="Genomic_DNA"/>
</dbReference>
<dbReference type="Pfam" id="PF00400">
    <property type="entry name" value="WD40"/>
    <property type="match status" value="2"/>
</dbReference>
<dbReference type="GO" id="GO:0005634">
    <property type="term" value="C:nucleus"/>
    <property type="evidence" value="ECO:0007669"/>
    <property type="project" value="TreeGrafter"/>
</dbReference>
<sequence>MTSSLKYMADTEIVLKRQRRKRDEVEASNSVGRSSRRSKGMPPELSDGLIDKIKAKEILSKKSYEEYLSYDGMVRTIKSLTRNECPMRLSQHDDVDLERLELKLNPKGRTQVAKGAISDVKFLPTVDKRVIIVGDELGYLGLWNLEETNGIYLYRPHQSKLSAITIEPFSMLKIFTSSYDQRIVLLDVEKEAFDEVYQDTYAVYSICHRGEDVKCLYFGNEVGELKIFDARARTPSSSWGLHGNTINTIHCKPNDPNIIATSSADKTVSIWDVRSVSKDQPKSLTTISHGGPIYSAYFSPFGTFLATTSSDNTIGLFGGENYEEKFLIPHNNLSGEYISTLRGIWGWDDSHVYIGKIQEKQKHKRKEKIDDEKHGLHIISTVDKKVVRTLQSDDMPTVPYRLAAHPYIVGTLAGATGKDSWLPPLSLAHQVVVDDGTTP</sequence>
<keyword evidence="4" id="KW-0227">DNA damage</keyword>
<dbReference type="SUPFAM" id="SSF50978">
    <property type="entry name" value="WD40 repeat-like"/>
    <property type="match status" value="1"/>
</dbReference>
<dbReference type="InterPro" id="IPR001680">
    <property type="entry name" value="WD40_rpt"/>
</dbReference>
<dbReference type="GO" id="GO:0003677">
    <property type="term" value="F:DNA binding"/>
    <property type="evidence" value="ECO:0007669"/>
    <property type="project" value="UniProtKB-KW"/>
</dbReference>
<keyword evidence="5" id="KW-0238">DNA-binding</keyword>
<dbReference type="GO" id="GO:2000001">
    <property type="term" value="P:regulation of DNA damage checkpoint"/>
    <property type="evidence" value="ECO:0007669"/>
    <property type="project" value="TreeGrafter"/>
</dbReference>
<evidence type="ECO:0000256" key="2">
    <source>
        <dbReference type="ARBA" id="ARBA00022574"/>
    </source>
</evidence>
<accession>A0AAE1RBI4</accession>
<evidence type="ECO:0000256" key="3">
    <source>
        <dbReference type="ARBA" id="ARBA00022737"/>
    </source>
</evidence>
<evidence type="ECO:0000256" key="1">
    <source>
        <dbReference type="ARBA" id="ARBA00005434"/>
    </source>
</evidence>
<dbReference type="PROSITE" id="PS00678">
    <property type="entry name" value="WD_REPEATS_1"/>
    <property type="match status" value="1"/>
</dbReference>
<dbReference type="GO" id="GO:0006974">
    <property type="term" value="P:DNA damage response"/>
    <property type="evidence" value="ECO:0007669"/>
    <property type="project" value="UniProtKB-KW"/>
</dbReference>
<evidence type="ECO:0000256" key="7">
    <source>
        <dbReference type="SAM" id="MobiDB-lite"/>
    </source>
</evidence>
<keyword evidence="2 6" id="KW-0853">WD repeat</keyword>
<dbReference type="AlphaFoldDB" id="A0AAE1RBI4"/>
<proteinExistence type="inferred from homology"/>
<dbReference type="PANTHER" id="PTHR14773:SF0">
    <property type="entry name" value="WD REPEAT-CONTAINING PROTEIN 76"/>
    <property type="match status" value="1"/>
</dbReference>
<feature type="repeat" description="WD" evidence="6">
    <location>
        <begin position="239"/>
        <end position="275"/>
    </location>
</feature>
<keyword evidence="9" id="KW-1185">Reference proteome</keyword>
<dbReference type="SMART" id="SM00320">
    <property type="entry name" value="WD40"/>
    <property type="match status" value="4"/>
</dbReference>
<dbReference type="Proteomes" id="UP001291623">
    <property type="component" value="Unassembled WGS sequence"/>
</dbReference>
<dbReference type="InterPro" id="IPR050853">
    <property type="entry name" value="WD_repeat_DNA-damage-binding"/>
</dbReference>
<evidence type="ECO:0008006" key="10">
    <source>
        <dbReference type="Google" id="ProtNLM"/>
    </source>
</evidence>
<comment type="caution">
    <text evidence="8">The sequence shown here is derived from an EMBL/GenBank/DDBJ whole genome shotgun (WGS) entry which is preliminary data.</text>
</comment>
<keyword evidence="3" id="KW-0677">Repeat</keyword>
<dbReference type="InterPro" id="IPR019775">
    <property type="entry name" value="WD40_repeat_CS"/>
</dbReference>
<evidence type="ECO:0000313" key="9">
    <source>
        <dbReference type="Proteomes" id="UP001291623"/>
    </source>
</evidence>
<dbReference type="PROSITE" id="PS50082">
    <property type="entry name" value="WD_REPEATS_2"/>
    <property type="match status" value="1"/>
</dbReference>
<feature type="region of interest" description="Disordered" evidence="7">
    <location>
        <begin position="18"/>
        <end position="47"/>
    </location>
</feature>
<gene>
    <name evidence="8" type="ORF">RND71_034510</name>
</gene>
<evidence type="ECO:0000256" key="4">
    <source>
        <dbReference type="ARBA" id="ARBA00022763"/>
    </source>
</evidence>
<dbReference type="PROSITE" id="PS50294">
    <property type="entry name" value="WD_REPEATS_REGION"/>
    <property type="match status" value="1"/>
</dbReference>
<organism evidence="8 9">
    <name type="scientific">Anisodus tanguticus</name>
    <dbReference type="NCBI Taxonomy" id="243964"/>
    <lineage>
        <taxon>Eukaryota</taxon>
        <taxon>Viridiplantae</taxon>
        <taxon>Streptophyta</taxon>
        <taxon>Embryophyta</taxon>
        <taxon>Tracheophyta</taxon>
        <taxon>Spermatophyta</taxon>
        <taxon>Magnoliopsida</taxon>
        <taxon>eudicotyledons</taxon>
        <taxon>Gunneridae</taxon>
        <taxon>Pentapetalae</taxon>
        <taxon>asterids</taxon>
        <taxon>lamiids</taxon>
        <taxon>Solanales</taxon>
        <taxon>Solanaceae</taxon>
        <taxon>Solanoideae</taxon>
        <taxon>Hyoscyameae</taxon>
        <taxon>Anisodus</taxon>
    </lineage>
</organism>
<dbReference type="InterPro" id="IPR036322">
    <property type="entry name" value="WD40_repeat_dom_sf"/>
</dbReference>
<dbReference type="Gene3D" id="2.130.10.10">
    <property type="entry name" value="YVTN repeat-like/Quinoprotein amine dehydrogenase"/>
    <property type="match status" value="1"/>
</dbReference>
<dbReference type="InterPro" id="IPR015943">
    <property type="entry name" value="WD40/YVTN_repeat-like_dom_sf"/>
</dbReference>
<evidence type="ECO:0000313" key="8">
    <source>
        <dbReference type="EMBL" id="KAK4348171.1"/>
    </source>
</evidence>